<dbReference type="Gene3D" id="1.20.120.1780">
    <property type="entry name" value="UbiA prenyltransferase"/>
    <property type="match status" value="1"/>
</dbReference>
<dbReference type="Pfam" id="PF01040">
    <property type="entry name" value="UbiA"/>
    <property type="match status" value="1"/>
</dbReference>
<feature type="transmembrane region" description="Helical" evidence="5">
    <location>
        <begin position="208"/>
        <end position="228"/>
    </location>
</feature>
<feature type="transmembrane region" description="Helical" evidence="5">
    <location>
        <begin position="158"/>
        <end position="177"/>
    </location>
</feature>
<feature type="transmembrane region" description="Helical" evidence="5">
    <location>
        <begin position="268"/>
        <end position="285"/>
    </location>
</feature>
<reference evidence="6 7" key="1">
    <citation type="journal article" date="2016" name="Nat. Microbiol.">
        <title>Genomic inference of the metabolism of cosmopolitan subsurface Archaea, Hadesarchaea.</title>
        <authorList>
            <person name="Baker B.J."/>
            <person name="Saw J.H."/>
            <person name="Lind A.E."/>
            <person name="Lazar C.S."/>
            <person name="Hinrichs K.-U."/>
            <person name="Teske A.P."/>
            <person name="Ettema T.J."/>
        </authorList>
    </citation>
    <scope>NUCLEOTIDE SEQUENCE [LARGE SCALE GENOMIC DNA]</scope>
</reference>
<keyword evidence="2 5" id="KW-0812">Transmembrane</keyword>
<dbReference type="PANTHER" id="PTHR42723:SF1">
    <property type="entry name" value="CHLOROPHYLL SYNTHASE, CHLOROPLASTIC"/>
    <property type="match status" value="1"/>
</dbReference>
<sequence length="288" mass="31462">MKAKALYDLLRLDHGVMLFVAVLIGALIAGGGSLPDATKLLFSFLTALLLEASTFALNDYVDLEIDRRNRRTDRPLVRGDLKPGVALVSFYLLFPLGILFSFLVNLQCFAIALITGIFAILYDLRLKRTKIIGNLYIAYIMAVPFLFGASVVSPTIPIAVWFLACIAFLAGVGREIMKDVMDMAGDRSQGVKSLPIYIGERRANRVTAAFYLIAVLLSFVPFLSPAFTTYHGNLLYLLLVCLADALFILMAATLAIGKTPPLSQYRKMTLAAMLIGLLAFLAGAIPGW</sequence>
<dbReference type="AlphaFoldDB" id="A0A147JW90"/>
<dbReference type="NCBIfam" id="NF009523">
    <property type="entry name" value="PRK12884.1"/>
    <property type="match status" value="1"/>
</dbReference>
<dbReference type="GO" id="GO:0016765">
    <property type="term" value="F:transferase activity, transferring alkyl or aryl (other than methyl) groups"/>
    <property type="evidence" value="ECO:0007669"/>
    <property type="project" value="InterPro"/>
</dbReference>
<keyword evidence="4 5" id="KW-0472">Membrane</keyword>
<accession>A0A147JW90</accession>
<dbReference type="InterPro" id="IPR000537">
    <property type="entry name" value="UbiA_prenyltransferase"/>
</dbReference>
<evidence type="ECO:0000256" key="3">
    <source>
        <dbReference type="ARBA" id="ARBA00022989"/>
    </source>
</evidence>
<dbReference type="EMBL" id="LQMQ01000035">
    <property type="protein sequence ID" value="KUO40778.1"/>
    <property type="molecule type" value="Genomic_DNA"/>
</dbReference>
<dbReference type="CDD" id="cd13961">
    <property type="entry name" value="PT_UbiA_DGGGPS"/>
    <property type="match status" value="1"/>
</dbReference>
<evidence type="ECO:0000256" key="4">
    <source>
        <dbReference type="ARBA" id="ARBA00023136"/>
    </source>
</evidence>
<proteinExistence type="predicted"/>
<evidence type="ECO:0008006" key="8">
    <source>
        <dbReference type="Google" id="ProtNLM"/>
    </source>
</evidence>
<dbReference type="Gene3D" id="1.10.357.140">
    <property type="entry name" value="UbiA prenyltransferase"/>
    <property type="match status" value="1"/>
</dbReference>
<dbReference type="InterPro" id="IPR044878">
    <property type="entry name" value="UbiA_sf"/>
</dbReference>
<evidence type="ECO:0000256" key="5">
    <source>
        <dbReference type="SAM" id="Phobius"/>
    </source>
</evidence>
<dbReference type="PANTHER" id="PTHR42723">
    <property type="entry name" value="CHLOROPHYLL SYNTHASE"/>
    <property type="match status" value="1"/>
</dbReference>
<evidence type="ECO:0000256" key="1">
    <source>
        <dbReference type="ARBA" id="ARBA00004651"/>
    </source>
</evidence>
<gene>
    <name evidence="6" type="ORF">APZ16_02675</name>
</gene>
<protein>
    <recommendedName>
        <fullName evidence="8">Prenyltransferase</fullName>
    </recommendedName>
</protein>
<dbReference type="Proteomes" id="UP000074294">
    <property type="component" value="Unassembled WGS sequence"/>
</dbReference>
<feature type="transmembrane region" description="Helical" evidence="5">
    <location>
        <begin position="131"/>
        <end position="152"/>
    </location>
</feature>
<dbReference type="InterPro" id="IPR050475">
    <property type="entry name" value="Prenyltransferase_related"/>
</dbReference>
<keyword evidence="3 5" id="KW-1133">Transmembrane helix</keyword>
<comment type="subcellular location">
    <subcellularLocation>
        <location evidence="1">Cell membrane</location>
        <topology evidence="1">Multi-pass membrane protein</topology>
    </subcellularLocation>
</comment>
<evidence type="ECO:0000256" key="2">
    <source>
        <dbReference type="ARBA" id="ARBA00022692"/>
    </source>
</evidence>
<evidence type="ECO:0000313" key="6">
    <source>
        <dbReference type="EMBL" id="KUO40778.1"/>
    </source>
</evidence>
<feature type="transmembrane region" description="Helical" evidence="5">
    <location>
        <begin position="104"/>
        <end position="124"/>
    </location>
</feature>
<dbReference type="STRING" id="1776334.APZ16_02675"/>
<feature type="transmembrane region" description="Helical" evidence="5">
    <location>
        <begin position="12"/>
        <end position="34"/>
    </location>
</feature>
<organism evidence="6 7">
    <name type="scientific">Hadarchaeum yellowstonense</name>
    <dbReference type="NCBI Taxonomy" id="1776334"/>
    <lineage>
        <taxon>Archaea</taxon>
        <taxon>Methanobacteriati</taxon>
        <taxon>Candidatus Hadarchaeota</taxon>
        <taxon>Candidatus Hadarchaeia</taxon>
        <taxon>Candidatus Hadarchaeales</taxon>
        <taxon>Candidatus Hadarchaeaceae</taxon>
        <taxon>Candidatus Hadarchaeum</taxon>
    </lineage>
</organism>
<name>A0A147JW90_HADYE</name>
<dbReference type="GO" id="GO:0005886">
    <property type="term" value="C:plasma membrane"/>
    <property type="evidence" value="ECO:0007669"/>
    <property type="project" value="UniProtKB-SubCell"/>
</dbReference>
<comment type="caution">
    <text evidence="6">The sequence shown here is derived from an EMBL/GenBank/DDBJ whole genome shotgun (WGS) entry which is preliminary data.</text>
</comment>
<evidence type="ECO:0000313" key="7">
    <source>
        <dbReference type="Proteomes" id="UP000074294"/>
    </source>
</evidence>
<feature type="transmembrane region" description="Helical" evidence="5">
    <location>
        <begin position="234"/>
        <end position="256"/>
    </location>
</feature>